<dbReference type="Proteomes" id="UP000601435">
    <property type="component" value="Unassembled WGS sequence"/>
</dbReference>
<feature type="region of interest" description="Disordered" evidence="1">
    <location>
        <begin position="226"/>
        <end position="278"/>
    </location>
</feature>
<dbReference type="OrthoDB" id="412869at2759"/>
<reference evidence="2" key="1">
    <citation type="submission" date="2021-02" db="EMBL/GenBank/DDBJ databases">
        <authorList>
            <person name="Dougan E. K."/>
            <person name="Rhodes N."/>
            <person name="Thang M."/>
            <person name="Chan C."/>
        </authorList>
    </citation>
    <scope>NUCLEOTIDE SEQUENCE</scope>
</reference>
<evidence type="ECO:0000313" key="2">
    <source>
        <dbReference type="EMBL" id="CAE7465748.1"/>
    </source>
</evidence>
<dbReference type="Gene3D" id="2.160.20.70">
    <property type="match status" value="1"/>
</dbReference>
<accession>A0A812S7J2</accession>
<feature type="region of interest" description="Disordered" evidence="1">
    <location>
        <begin position="17"/>
        <end position="48"/>
    </location>
</feature>
<dbReference type="AlphaFoldDB" id="A0A812S7J2"/>
<feature type="non-terminal residue" evidence="2">
    <location>
        <position position="278"/>
    </location>
</feature>
<organism evidence="2 3">
    <name type="scientific">Symbiodinium necroappetens</name>
    <dbReference type="NCBI Taxonomy" id="1628268"/>
    <lineage>
        <taxon>Eukaryota</taxon>
        <taxon>Sar</taxon>
        <taxon>Alveolata</taxon>
        <taxon>Dinophyceae</taxon>
        <taxon>Suessiales</taxon>
        <taxon>Symbiodiniaceae</taxon>
        <taxon>Symbiodinium</taxon>
    </lineage>
</organism>
<proteinExistence type="predicted"/>
<dbReference type="EMBL" id="CAJNJA010020833">
    <property type="protein sequence ID" value="CAE7465748.1"/>
    <property type="molecule type" value="Genomic_DNA"/>
</dbReference>
<sequence>MTNYHAWDSKADELCREADEQDKRDEAANNEALGLANGPKGPPTEKAEKELRELKGHSKQRDDFIAWSQKREVSISHTHVSGEVQLSAADYKGKAVRIKNSTGVSYVVPEDVGLLKLMVDKCRDVSIHVRSSVVTSTVELYKCSRLELSLDQPLGTLQVDECEEPVAVKYAERDHVGKAYHQNSPGFSMSWGLCGTASSTVVGQAGSFQLLTCLVDADLRTEPVRRGEGEFPLDFGRASPASDQPEPEAAPASEQRRQEAEKHRLGGNDMFRASDFSQ</sequence>
<comment type="caution">
    <text evidence="2">The sequence shown here is derived from an EMBL/GenBank/DDBJ whole genome shotgun (WGS) entry which is preliminary data.</text>
</comment>
<evidence type="ECO:0000313" key="3">
    <source>
        <dbReference type="Proteomes" id="UP000601435"/>
    </source>
</evidence>
<feature type="compositionally biased region" description="Basic and acidic residues" evidence="1">
    <location>
        <begin position="254"/>
        <end position="266"/>
    </location>
</feature>
<evidence type="ECO:0000256" key="1">
    <source>
        <dbReference type="SAM" id="MobiDB-lite"/>
    </source>
</evidence>
<gene>
    <name evidence="2" type="ORF">SNEC2469_LOCUS13076</name>
</gene>
<name>A0A812S7J2_9DINO</name>
<feature type="compositionally biased region" description="Basic and acidic residues" evidence="1">
    <location>
        <begin position="17"/>
        <end position="27"/>
    </location>
</feature>
<keyword evidence="3" id="KW-1185">Reference proteome</keyword>
<protein>
    <submittedName>
        <fullName evidence="2">Uncharacterized protein</fullName>
    </submittedName>
</protein>
<dbReference type="InterPro" id="IPR016098">
    <property type="entry name" value="CAP/MinC_C"/>
</dbReference>
<feature type="compositionally biased region" description="Low complexity" evidence="1">
    <location>
        <begin position="29"/>
        <end position="38"/>
    </location>
</feature>